<reference evidence="1 2" key="1">
    <citation type="submission" date="2015-09" db="EMBL/GenBank/DDBJ databases">
        <authorList>
            <consortium name="Pathogen Informatics"/>
        </authorList>
    </citation>
    <scope>NUCLEOTIDE SEQUENCE [LARGE SCALE GENOMIC DNA]</scope>
    <source>
        <strain evidence="1 2">2789STDY5834945</strain>
    </source>
</reference>
<name>A0A174SLI3_BACT4</name>
<dbReference type="AlphaFoldDB" id="A0A174SLI3"/>
<protein>
    <submittedName>
        <fullName evidence="1">Uncharacterized protein</fullName>
    </submittedName>
</protein>
<organism evidence="1 2">
    <name type="scientific">Bacteroides thetaiotaomicron</name>
    <dbReference type="NCBI Taxonomy" id="818"/>
    <lineage>
        <taxon>Bacteria</taxon>
        <taxon>Pseudomonadati</taxon>
        <taxon>Bacteroidota</taxon>
        <taxon>Bacteroidia</taxon>
        <taxon>Bacteroidales</taxon>
        <taxon>Bacteroidaceae</taxon>
        <taxon>Bacteroides</taxon>
    </lineage>
</organism>
<dbReference type="EMBL" id="CZBI01000003">
    <property type="protein sequence ID" value="CUP98573.1"/>
    <property type="molecule type" value="Genomic_DNA"/>
</dbReference>
<dbReference type="Proteomes" id="UP000095541">
    <property type="component" value="Unassembled WGS sequence"/>
</dbReference>
<evidence type="ECO:0000313" key="1">
    <source>
        <dbReference type="EMBL" id="CUP98573.1"/>
    </source>
</evidence>
<gene>
    <name evidence="1" type="ORF">ERS852557_02353</name>
</gene>
<evidence type="ECO:0000313" key="2">
    <source>
        <dbReference type="Proteomes" id="UP000095541"/>
    </source>
</evidence>
<sequence length="114" mass="12988">MNTLFVCDLIQVRLYAVAEESRENIECPDQEQARADKRHYRLGDAVLARVHLDVYLTNGHDDVNPGYGATDILDIEHHRHHEVVHRGQRVRSPAIVHAAAFGKSRVGEREAQRT</sequence>
<accession>A0A174SLI3</accession>
<proteinExistence type="predicted"/>